<comment type="caution">
    <text evidence="1">The sequence shown here is derived from an EMBL/GenBank/DDBJ whole genome shotgun (WGS) entry which is preliminary data.</text>
</comment>
<gene>
    <name evidence="1" type="ORF">ENS29_11930</name>
</gene>
<dbReference type="EMBL" id="DSUH01000273">
    <property type="protein sequence ID" value="HGU33554.1"/>
    <property type="molecule type" value="Genomic_DNA"/>
</dbReference>
<dbReference type="PANTHER" id="PTHR11102:SF160">
    <property type="entry name" value="ERAD-ASSOCIATED E3 UBIQUITIN-PROTEIN LIGASE COMPONENT HRD3"/>
    <property type="match status" value="1"/>
</dbReference>
<accession>A0A7C4VYV0</accession>
<protein>
    <submittedName>
        <fullName evidence="1">Sel1 repeat family protein</fullName>
    </submittedName>
</protein>
<organism evidence="1">
    <name type="scientific">Desulfatirhabdium butyrativorans</name>
    <dbReference type="NCBI Taxonomy" id="340467"/>
    <lineage>
        <taxon>Bacteria</taxon>
        <taxon>Pseudomonadati</taxon>
        <taxon>Thermodesulfobacteriota</taxon>
        <taxon>Desulfobacteria</taxon>
        <taxon>Desulfobacterales</taxon>
        <taxon>Desulfatirhabdiaceae</taxon>
        <taxon>Desulfatirhabdium</taxon>
    </lineage>
</organism>
<dbReference type="Pfam" id="PF08238">
    <property type="entry name" value="Sel1"/>
    <property type="match status" value="2"/>
</dbReference>
<dbReference type="Gene3D" id="1.25.40.10">
    <property type="entry name" value="Tetratricopeptide repeat domain"/>
    <property type="match status" value="1"/>
</dbReference>
<dbReference type="SUPFAM" id="SSF81901">
    <property type="entry name" value="HCP-like"/>
    <property type="match status" value="1"/>
</dbReference>
<evidence type="ECO:0000313" key="1">
    <source>
        <dbReference type="EMBL" id="HGU33554.1"/>
    </source>
</evidence>
<dbReference type="InterPro" id="IPR050767">
    <property type="entry name" value="Sel1_AlgK"/>
</dbReference>
<dbReference type="SMART" id="SM00671">
    <property type="entry name" value="SEL1"/>
    <property type="match status" value="1"/>
</dbReference>
<dbReference type="InterPro" id="IPR011990">
    <property type="entry name" value="TPR-like_helical_dom_sf"/>
</dbReference>
<dbReference type="PANTHER" id="PTHR11102">
    <property type="entry name" value="SEL-1-LIKE PROTEIN"/>
    <property type="match status" value="1"/>
</dbReference>
<sequence>MHKLLGTIALSLCCASGAHVEDCKDGLAAYVVGNYSKAVAILQPLATQGDDCAQYQLGEMFKIGQGVKQDRTIALELFKKSAAQGNGKAKLQAAFMEKE</sequence>
<name>A0A7C4VYV0_9BACT</name>
<dbReference type="AlphaFoldDB" id="A0A7C4VYV0"/>
<proteinExistence type="predicted"/>
<dbReference type="InterPro" id="IPR006597">
    <property type="entry name" value="Sel1-like"/>
</dbReference>
<reference evidence="1" key="1">
    <citation type="journal article" date="2020" name="mSystems">
        <title>Genome- and Community-Level Interaction Insights into Carbon Utilization and Element Cycling Functions of Hydrothermarchaeota in Hydrothermal Sediment.</title>
        <authorList>
            <person name="Zhou Z."/>
            <person name="Liu Y."/>
            <person name="Xu W."/>
            <person name="Pan J."/>
            <person name="Luo Z.H."/>
            <person name="Li M."/>
        </authorList>
    </citation>
    <scope>NUCLEOTIDE SEQUENCE [LARGE SCALE GENOMIC DNA]</scope>
    <source>
        <strain evidence="1">SpSt-477</strain>
    </source>
</reference>